<name>A0A0K1JF82_9MICO</name>
<accession>A0A0K1JF82</accession>
<evidence type="ECO:0000313" key="2">
    <source>
        <dbReference type="EMBL" id="AKU15245.1"/>
    </source>
</evidence>
<dbReference type="InterPro" id="IPR000182">
    <property type="entry name" value="GNAT_dom"/>
</dbReference>
<dbReference type="SUPFAM" id="SSF55729">
    <property type="entry name" value="Acyl-CoA N-acyltransferases (Nat)"/>
    <property type="match status" value="1"/>
</dbReference>
<dbReference type="EMBL" id="CP011112">
    <property type="protein sequence ID" value="AKU15245.1"/>
    <property type="molecule type" value="Genomic_DNA"/>
</dbReference>
<dbReference type="CDD" id="cd04301">
    <property type="entry name" value="NAT_SF"/>
    <property type="match status" value="1"/>
</dbReference>
<dbReference type="PROSITE" id="PS51186">
    <property type="entry name" value="GNAT"/>
    <property type="match status" value="1"/>
</dbReference>
<sequence>MEIRPYAESDWPDIEPILLEVVQRADTFTYDPAMTAEQLKDTWIERPPGLTVVATDGKEILGTAKMGANRVGPGSHVATASYMVGADARGRGVGRALVEHSLEWARAAGFLAIQFNAVAATNVGAVGLYEALGFTVVGTVPEAFRHPEQGLVGLHVMHRRL</sequence>
<proteinExistence type="predicted"/>
<dbReference type="Pfam" id="PF00583">
    <property type="entry name" value="Acetyltransf_1"/>
    <property type="match status" value="1"/>
</dbReference>
<reference evidence="2 3" key="1">
    <citation type="submission" date="2015-03" db="EMBL/GenBank/DDBJ databases">
        <title>Luteipulveratus halotolerans sp. nov., a novel actinobacterium (Dermacoccaceae) from Sarawak, Malaysia.</title>
        <authorList>
            <person name="Juboi H."/>
            <person name="Basik A."/>
            <person name="Shamsul S.S."/>
            <person name="Arnold P."/>
            <person name="Schmitt E.K."/>
            <person name="Sanglier J.-J."/>
            <person name="Yeo T."/>
        </authorList>
    </citation>
    <scope>NUCLEOTIDE SEQUENCE [LARGE SCALE GENOMIC DNA]</scope>
    <source>
        <strain evidence="2 3">MN07-A0370</strain>
    </source>
</reference>
<dbReference type="Proteomes" id="UP000066480">
    <property type="component" value="Chromosome"/>
</dbReference>
<dbReference type="PATRIC" id="fig|571913.6.peg.856"/>
<evidence type="ECO:0000259" key="1">
    <source>
        <dbReference type="PROSITE" id="PS51186"/>
    </source>
</evidence>
<dbReference type="InterPro" id="IPR016181">
    <property type="entry name" value="Acyl_CoA_acyltransferase"/>
</dbReference>
<gene>
    <name evidence="2" type="ORF">VV02_04180</name>
</gene>
<dbReference type="OrthoDB" id="9788300at2"/>
<protein>
    <submittedName>
        <fullName evidence="2">GCN5 family acetyltransferase</fullName>
    </submittedName>
</protein>
<dbReference type="PANTHER" id="PTHR43138:SF1">
    <property type="entry name" value="N-ACETYLTRANSFERASE ACA1"/>
    <property type="match status" value="1"/>
</dbReference>
<feature type="domain" description="N-acetyltransferase" evidence="1">
    <location>
        <begin position="1"/>
        <end position="161"/>
    </location>
</feature>
<dbReference type="RefSeq" id="WP_052590076.1">
    <property type="nucleotide sequence ID" value="NZ_CP011112.1"/>
</dbReference>
<dbReference type="KEGG" id="lmoi:VV02_04180"/>
<evidence type="ECO:0000313" key="3">
    <source>
        <dbReference type="Proteomes" id="UP000066480"/>
    </source>
</evidence>
<dbReference type="PANTHER" id="PTHR43138">
    <property type="entry name" value="ACETYLTRANSFERASE, GNAT FAMILY"/>
    <property type="match status" value="1"/>
</dbReference>
<dbReference type="InterPro" id="IPR052742">
    <property type="entry name" value="Mito_N-acetyltransferase"/>
</dbReference>
<dbReference type="AlphaFoldDB" id="A0A0K1JF82"/>
<dbReference type="STRING" id="571913.VV02_04180"/>
<dbReference type="Gene3D" id="3.40.630.30">
    <property type="match status" value="1"/>
</dbReference>
<keyword evidence="2" id="KW-0808">Transferase</keyword>
<keyword evidence="3" id="KW-1185">Reference proteome</keyword>
<dbReference type="GO" id="GO:0016747">
    <property type="term" value="F:acyltransferase activity, transferring groups other than amino-acyl groups"/>
    <property type="evidence" value="ECO:0007669"/>
    <property type="project" value="InterPro"/>
</dbReference>
<organism evidence="2 3">
    <name type="scientific">Luteipulveratus mongoliensis</name>
    <dbReference type="NCBI Taxonomy" id="571913"/>
    <lineage>
        <taxon>Bacteria</taxon>
        <taxon>Bacillati</taxon>
        <taxon>Actinomycetota</taxon>
        <taxon>Actinomycetes</taxon>
        <taxon>Micrococcales</taxon>
        <taxon>Dermacoccaceae</taxon>
        <taxon>Luteipulveratus</taxon>
    </lineage>
</organism>